<dbReference type="PANTHER" id="PTHR47772:SF13">
    <property type="entry name" value="GASTRULA ZINC FINGER PROTEIN XLCGF49.1-LIKE-RELATED"/>
    <property type="match status" value="1"/>
</dbReference>
<dbReference type="Gene3D" id="3.30.160.60">
    <property type="entry name" value="Classic Zinc Finger"/>
    <property type="match status" value="5"/>
</dbReference>
<keyword evidence="6" id="KW-0805">Transcription regulation</keyword>
<feature type="domain" description="C2H2-type" evidence="10">
    <location>
        <begin position="155"/>
        <end position="183"/>
    </location>
</feature>
<dbReference type="Pfam" id="PF00096">
    <property type="entry name" value="zf-C2H2"/>
    <property type="match status" value="4"/>
</dbReference>
<reference evidence="11" key="2">
    <citation type="submission" date="2020-05" db="UniProtKB">
        <authorList>
            <consortium name="EnsemblMetazoa"/>
        </authorList>
    </citation>
    <scope>IDENTIFICATION</scope>
    <source>
        <strain evidence="11">Epiroticus2</strain>
    </source>
</reference>
<dbReference type="InterPro" id="IPR036236">
    <property type="entry name" value="Znf_C2H2_sf"/>
</dbReference>
<comment type="subcellular location">
    <subcellularLocation>
        <location evidence="1">Nucleus</location>
    </subcellularLocation>
</comment>
<dbReference type="SMART" id="SM00355">
    <property type="entry name" value="ZnF_C2H2"/>
    <property type="match status" value="5"/>
</dbReference>
<evidence type="ECO:0000259" key="10">
    <source>
        <dbReference type="PROSITE" id="PS50157"/>
    </source>
</evidence>
<protein>
    <recommendedName>
        <fullName evidence="10">C2H2-type domain-containing protein</fullName>
    </recommendedName>
</protein>
<keyword evidence="4 9" id="KW-0863">Zinc-finger</keyword>
<dbReference type="InterPro" id="IPR012934">
    <property type="entry name" value="Znf_AD"/>
</dbReference>
<dbReference type="PANTHER" id="PTHR47772">
    <property type="entry name" value="ZINC FINGER PROTEIN 200"/>
    <property type="match status" value="1"/>
</dbReference>
<keyword evidence="3" id="KW-0677">Repeat</keyword>
<dbReference type="FunFam" id="3.30.160.60:FF:001732">
    <property type="entry name" value="Zgc:162936"/>
    <property type="match status" value="1"/>
</dbReference>
<evidence type="ECO:0000256" key="7">
    <source>
        <dbReference type="ARBA" id="ARBA00023163"/>
    </source>
</evidence>
<dbReference type="GO" id="GO:0005694">
    <property type="term" value="C:chromosome"/>
    <property type="evidence" value="ECO:0007669"/>
    <property type="project" value="UniProtKB-ARBA"/>
</dbReference>
<dbReference type="SMART" id="SM00868">
    <property type="entry name" value="zf-AD"/>
    <property type="match status" value="1"/>
</dbReference>
<keyword evidence="2" id="KW-0479">Metal-binding</keyword>
<feature type="domain" description="C2H2-type" evidence="10">
    <location>
        <begin position="127"/>
        <end position="154"/>
    </location>
</feature>
<evidence type="ECO:0000256" key="5">
    <source>
        <dbReference type="ARBA" id="ARBA00022833"/>
    </source>
</evidence>
<keyword evidence="5" id="KW-0862">Zinc</keyword>
<accession>A0A182PGX2</accession>
<evidence type="ECO:0000256" key="2">
    <source>
        <dbReference type="ARBA" id="ARBA00022723"/>
    </source>
</evidence>
<dbReference type="AlphaFoldDB" id="A0A182PGX2"/>
<evidence type="ECO:0000256" key="3">
    <source>
        <dbReference type="ARBA" id="ARBA00022737"/>
    </source>
</evidence>
<evidence type="ECO:0000256" key="8">
    <source>
        <dbReference type="ARBA" id="ARBA00023242"/>
    </source>
</evidence>
<evidence type="ECO:0000256" key="6">
    <source>
        <dbReference type="ARBA" id="ARBA00023015"/>
    </source>
</evidence>
<dbReference type="GO" id="GO:0043565">
    <property type="term" value="F:sequence-specific DNA binding"/>
    <property type="evidence" value="ECO:0007669"/>
    <property type="project" value="UniProtKB-ARBA"/>
</dbReference>
<dbReference type="PROSITE" id="PS50157">
    <property type="entry name" value="ZINC_FINGER_C2H2_2"/>
    <property type="match status" value="5"/>
</dbReference>
<evidence type="ECO:0000313" key="12">
    <source>
        <dbReference type="Proteomes" id="UP000075885"/>
    </source>
</evidence>
<dbReference type="InterPro" id="IPR013087">
    <property type="entry name" value="Znf_C2H2_type"/>
</dbReference>
<evidence type="ECO:0000256" key="1">
    <source>
        <dbReference type="ARBA" id="ARBA00004123"/>
    </source>
</evidence>
<keyword evidence="8" id="KW-0539">Nucleus</keyword>
<feature type="domain" description="C2H2-type" evidence="10">
    <location>
        <begin position="212"/>
        <end position="240"/>
    </location>
</feature>
<dbReference type="FunFam" id="3.30.160.60:FF:000478">
    <property type="entry name" value="Zinc finger protein 133"/>
    <property type="match status" value="1"/>
</dbReference>
<proteinExistence type="predicted"/>
<evidence type="ECO:0000256" key="9">
    <source>
        <dbReference type="PROSITE-ProRule" id="PRU00042"/>
    </source>
</evidence>
<feature type="domain" description="C2H2-type" evidence="10">
    <location>
        <begin position="97"/>
        <end position="125"/>
    </location>
</feature>
<evidence type="ECO:0000313" key="11">
    <source>
        <dbReference type="EnsemblMetazoa" id="AEPI006181-PA"/>
    </source>
</evidence>
<dbReference type="GO" id="GO:0008270">
    <property type="term" value="F:zinc ion binding"/>
    <property type="evidence" value="ECO:0007669"/>
    <property type="project" value="UniProtKB-KW"/>
</dbReference>
<reference evidence="12" key="1">
    <citation type="submission" date="2013-03" db="EMBL/GenBank/DDBJ databases">
        <title>The Genome Sequence of Anopheles epiroticus epiroticus2.</title>
        <authorList>
            <consortium name="The Broad Institute Genomics Platform"/>
            <person name="Neafsey D.E."/>
            <person name="Howell P."/>
            <person name="Walker B."/>
            <person name="Young S.K."/>
            <person name="Zeng Q."/>
            <person name="Gargeya S."/>
            <person name="Fitzgerald M."/>
            <person name="Haas B."/>
            <person name="Abouelleil A."/>
            <person name="Allen A.W."/>
            <person name="Alvarado L."/>
            <person name="Arachchi H.M."/>
            <person name="Berlin A.M."/>
            <person name="Chapman S.B."/>
            <person name="Gainer-Dewar J."/>
            <person name="Goldberg J."/>
            <person name="Griggs A."/>
            <person name="Gujja S."/>
            <person name="Hansen M."/>
            <person name="Howarth C."/>
            <person name="Imamovic A."/>
            <person name="Ireland A."/>
            <person name="Larimer J."/>
            <person name="McCowan C."/>
            <person name="Murphy C."/>
            <person name="Pearson M."/>
            <person name="Poon T.W."/>
            <person name="Priest M."/>
            <person name="Roberts A."/>
            <person name="Saif S."/>
            <person name="Shea T."/>
            <person name="Sisk P."/>
            <person name="Sykes S."/>
            <person name="Wortman J."/>
            <person name="Nusbaum C."/>
            <person name="Birren B."/>
        </authorList>
    </citation>
    <scope>NUCLEOTIDE SEQUENCE [LARGE SCALE GENOMIC DNA]</scope>
    <source>
        <strain evidence="12">Epiroticus2</strain>
    </source>
</reference>
<dbReference type="SUPFAM" id="SSF57667">
    <property type="entry name" value="beta-beta-alpha zinc fingers"/>
    <property type="match status" value="3"/>
</dbReference>
<dbReference type="GO" id="GO:0005634">
    <property type="term" value="C:nucleus"/>
    <property type="evidence" value="ECO:0007669"/>
    <property type="project" value="UniProtKB-SubCell"/>
</dbReference>
<dbReference type="Pfam" id="PF07776">
    <property type="entry name" value="zf-AD"/>
    <property type="match status" value="1"/>
</dbReference>
<dbReference type="InterPro" id="IPR050636">
    <property type="entry name" value="C2H2-ZF_domain-containing"/>
</dbReference>
<dbReference type="EnsemblMetazoa" id="AEPI006181-RA">
    <property type="protein sequence ID" value="AEPI006181-PA"/>
    <property type="gene ID" value="AEPI006181"/>
</dbReference>
<dbReference type="STRING" id="199890.A0A182PGX2"/>
<dbReference type="VEuPathDB" id="VectorBase:AEPI006181"/>
<keyword evidence="12" id="KW-1185">Reference proteome</keyword>
<dbReference type="PROSITE" id="PS00028">
    <property type="entry name" value="ZINC_FINGER_C2H2_1"/>
    <property type="match status" value="5"/>
</dbReference>
<dbReference type="GO" id="GO:0045893">
    <property type="term" value="P:positive regulation of DNA-templated transcription"/>
    <property type="evidence" value="ECO:0007669"/>
    <property type="project" value="UniProtKB-ARBA"/>
</dbReference>
<keyword evidence="7" id="KW-0804">Transcription</keyword>
<sequence length="240" mass="28564">MCRFCLTSDGFTRNFFEVYNSEKECLRVQEILGIAIHPSEDFTNICGECEGNIRMVQNIVSEIRKINELFQTLILRFDRELLNHLETAHAGVPIKLYECSQCSRKFTTEAKLDKHNYNTHMGHQPQFYCSYCGRKFNKRIALQDHEKMHRGQKAYHCKECVRDFTYKATYDRHMQVVHTDEKSFSCNYCSKSFKRKTTLKVHLLIHTGEKPYHCTICDRRFNDPGVFYKHKRKEHVTREK</sequence>
<feature type="domain" description="C2H2-type" evidence="10">
    <location>
        <begin position="184"/>
        <end position="211"/>
    </location>
</feature>
<name>A0A182PGX2_9DIPT</name>
<dbReference type="Proteomes" id="UP000075885">
    <property type="component" value="Unassembled WGS sequence"/>
</dbReference>
<organism evidence="11 12">
    <name type="scientific">Anopheles epiroticus</name>
    <dbReference type="NCBI Taxonomy" id="199890"/>
    <lineage>
        <taxon>Eukaryota</taxon>
        <taxon>Metazoa</taxon>
        <taxon>Ecdysozoa</taxon>
        <taxon>Arthropoda</taxon>
        <taxon>Hexapoda</taxon>
        <taxon>Insecta</taxon>
        <taxon>Pterygota</taxon>
        <taxon>Neoptera</taxon>
        <taxon>Endopterygota</taxon>
        <taxon>Diptera</taxon>
        <taxon>Nematocera</taxon>
        <taxon>Culicoidea</taxon>
        <taxon>Culicidae</taxon>
        <taxon>Anophelinae</taxon>
        <taxon>Anopheles</taxon>
    </lineage>
</organism>
<evidence type="ECO:0000256" key="4">
    <source>
        <dbReference type="ARBA" id="ARBA00022771"/>
    </source>
</evidence>